<evidence type="ECO:0000256" key="3">
    <source>
        <dbReference type="ARBA" id="ARBA00022989"/>
    </source>
</evidence>
<evidence type="ECO:0000256" key="4">
    <source>
        <dbReference type="ARBA" id="ARBA00023136"/>
    </source>
</evidence>
<dbReference type="OrthoDB" id="418595at2759"/>
<dbReference type="PANTHER" id="PTHR43731:SF34">
    <property type="entry name" value="PEPTIDASE S54 RHOMBOID DOMAIN-CONTAINING PROTEIN"/>
    <property type="match status" value="1"/>
</dbReference>
<dbReference type="PANTHER" id="PTHR43731">
    <property type="entry name" value="RHOMBOID PROTEASE"/>
    <property type="match status" value="1"/>
</dbReference>
<dbReference type="GO" id="GO:0004252">
    <property type="term" value="F:serine-type endopeptidase activity"/>
    <property type="evidence" value="ECO:0007669"/>
    <property type="project" value="InterPro"/>
</dbReference>
<gene>
    <name evidence="6" type="ORF">H310_00252</name>
</gene>
<keyword evidence="2" id="KW-0812">Transmembrane</keyword>
<dbReference type="eggNOG" id="KOG2980">
    <property type="taxonomic scope" value="Eukaryota"/>
</dbReference>
<accession>A0A024UV09</accession>
<comment type="subcellular location">
    <subcellularLocation>
        <location evidence="1">Membrane</location>
        <topology evidence="1">Multi-pass membrane protein</topology>
    </subcellularLocation>
</comment>
<dbReference type="InterPro" id="IPR050925">
    <property type="entry name" value="Rhomboid_protease_S54"/>
</dbReference>
<evidence type="ECO:0000313" key="6">
    <source>
        <dbReference type="EMBL" id="ETW09767.1"/>
    </source>
</evidence>
<protein>
    <recommendedName>
        <fullName evidence="5">Peptidase S54 rhomboid domain-containing protein</fullName>
    </recommendedName>
</protein>
<dbReference type="Gene3D" id="1.20.1540.10">
    <property type="entry name" value="Rhomboid-like"/>
    <property type="match status" value="1"/>
</dbReference>
<dbReference type="InterPro" id="IPR035952">
    <property type="entry name" value="Rhomboid-like_sf"/>
</dbReference>
<feature type="domain" description="Peptidase S54 rhomboid" evidence="5">
    <location>
        <begin position="220"/>
        <end position="282"/>
    </location>
</feature>
<dbReference type="InterPro" id="IPR022764">
    <property type="entry name" value="Peptidase_S54_rhomboid_dom"/>
</dbReference>
<dbReference type="SUPFAM" id="SSF144091">
    <property type="entry name" value="Rhomboid-like"/>
    <property type="match status" value="1"/>
</dbReference>
<name>A0A024UV09_9STRA</name>
<keyword evidence="4" id="KW-0472">Membrane</keyword>
<dbReference type="STRING" id="157072.A0A024UV09"/>
<keyword evidence="3" id="KW-1133">Transmembrane helix</keyword>
<dbReference type="EMBL" id="KI913952">
    <property type="protein sequence ID" value="ETW09767.1"/>
    <property type="molecule type" value="Genomic_DNA"/>
</dbReference>
<sequence>MLCRQLHAVARLGHSPWRQSTLRPSYARTNLLSYYRRHLTSTSNATVPPHHLADAGYAGLGFISVGILVTNASTVDVHSMSIFDFLADSVDMVSSSVQNQWEDENRRLLIALIATNTAVFGMWKVAQRHPGLAKFMWTHFACSFHGVASEKRVHTLLTSAFSHQTPLHFGINMFMLWHFGSAVLPPTDHRSPFRRQSISDASWFKSVVKQFHYAVHEPRSLNSREFTKLYFTSAIASSVLSAVVSGLRGMGHVYSIGASGAVFGILTTYCLMHPDREVRVVSIRLGPSGIWIPHRVAVAVRHAAPLCGRDAEAVCTHQWHRIGHAACKAQSTLCRRAKRRFCRSSGWSSCRICDRTQVASIGFVRPVVTVAPIHQ</sequence>
<dbReference type="GeneID" id="20077302"/>
<evidence type="ECO:0000256" key="1">
    <source>
        <dbReference type="ARBA" id="ARBA00004141"/>
    </source>
</evidence>
<dbReference type="AlphaFoldDB" id="A0A024UV09"/>
<proteinExistence type="predicted"/>
<evidence type="ECO:0000259" key="5">
    <source>
        <dbReference type="Pfam" id="PF01694"/>
    </source>
</evidence>
<dbReference type="Pfam" id="PF01694">
    <property type="entry name" value="Rhomboid"/>
    <property type="match status" value="1"/>
</dbReference>
<reference evidence="6" key="1">
    <citation type="submission" date="2013-12" db="EMBL/GenBank/DDBJ databases">
        <title>The Genome Sequence of Aphanomyces invadans NJM9701.</title>
        <authorList>
            <consortium name="The Broad Institute Genomics Platform"/>
            <person name="Russ C."/>
            <person name="Tyler B."/>
            <person name="van West P."/>
            <person name="Dieguez-Uribeondo J."/>
            <person name="Young S.K."/>
            <person name="Zeng Q."/>
            <person name="Gargeya S."/>
            <person name="Fitzgerald M."/>
            <person name="Abouelleil A."/>
            <person name="Alvarado L."/>
            <person name="Chapman S.B."/>
            <person name="Gainer-Dewar J."/>
            <person name="Goldberg J."/>
            <person name="Griggs A."/>
            <person name="Gujja S."/>
            <person name="Hansen M."/>
            <person name="Howarth C."/>
            <person name="Imamovic A."/>
            <person name="Ireland A."/>
            <person name="Larimer J."/>
            <person name="McCowan C."/>
            <person name="Murphy C."/>
            <person name="Pearson M."/>
            <person name="Poon T.W."/>
            <person name="Priest M."/>
            <person name="Roberts A."/>
            <person name="Saif S."/>
            <person name="Shea T."/>
            <person name="Sykes S."/>
            <person name="Wortman J."/>
            <person name="Nusbaum C."/>
            <person name="Birren B."/>
        </authorList>
    </citation>
    <scope>NUCLEOTIDE SEQUENCE [LARGE SCALE GENOMIC DNA]</scope>
    <source>
        <strain evidence="6">NJM9701</strain>
    </source>
</reference>
<organism evidence="6">
    <name type="scientific">Aphanomyces invadans</name>
    <dbReference type="NCBI Taxonomy" id="157072"/>
    <lineage>
        <taxon>Eukaryota</taxon>
        <taxon>Sar</taxon>
        <taxon>Stramenopiles</taxon>
        <taxon>Oomycota</taxon>
        <taxon>Saprolegniomycetes</taxon>
        <taxon>Saprolegniales</taxon>
        <taxon>Verrucalvaceae</taxon>
        <taxon>Aphanomyces</taxon>
    </lineage>
</organism>
<dbReference type="GO" id="GO:0016020">
    <property type="term" value="C:membrane"/>
    <property type="evidence" value="ECO:0007669"/>
    <property type="project" value="UniProtKB-SubCell"/>
</dbReference>
<dbReference type="VEuPathDB" id="FungiDB:H310_00252"/>
<dbReference type="RefSeq" id="XP_008861178.1">
    <property type="nucleotide sequence ID" value="XM_008862956.1"/>
</dbReference>
<evidence type="ECO:0000256" key="2">
    <source>
        <dbReference type="ARBA" id="ARBA00022692"/>
    </source>
</evidence>